<dbReference type="Gene3D" id="2.120.10.30">
    <property type="entry name" value="TolB, C-terminal domain"/>
    <property type="match status" value="1"/>
</dbReference>
<dbReference type="HOGENOM" id="CLU_012253_0_0_2"/>
<dbReference type="EMBL" id="DP000238">
    <property type="protein sequence ID" value="ABK78628.1"/>
    <property type="molecule type" value="Genomic_DNA"/>
</dbReference>
<evidence type="ECO:0000313" key="2">
    <source>
        <dbReference type="EMBL" id="ABK78628.1"/>
    </source>
</evidence>
<organism evidence="2 3">
    <name type="scientific">Cenarchaeum symbiosum (strain A)</name>
    <dbReference type="NCBI Taxonomy" id="414004"/>
    <lineage>
        <taxon>Archaea</taxon>
        <taxon>Nitrososphaerota</taxon>
        <taxon>Candidatus Cenarchaeales</taxon>
        <taxon>Candidatus Cenarchaeaceae</taxon>
        <taxon>Candidatus Cenarchaeum</taxon>
    </lineage>
</organism>
<sequence length="390" mass="41781">MPVNLPGPAGVVSPLELINRGCRTISVDKRVRIGGIIAAVAISIIIITSPGEPLPLPRPTTTSSGSGSVDVLATGLDEPRHLAFYGDRVFLTEKAGRVRVVQDDVLLEEPLAVLRVADELDSGLLGIAVHPDFGENHKLYVYHSYIEDGAAWNRILQITERDNKLEDAETVLDKIPGSRFSNGGVIKFGPDGKLYVGTGSVSDTLHLSQEMDSLGGKILRINDDGSIPSDNPFEGSPVYSLGHRDPQGMAWSSDGTMYASDLGPSKNDEINVIIPGGNYGWPDHECSGGGYEDSILCFDPAIEPGGLVVYSGEQLEFGGSLIMTSLRVGSLYGFDPTDGGLEDRQSILAGLGRIRDVDEGPDGYLYALTSNTDGRGFPDRTDDKLLRVIR</sequence>
<keyword evidence="3" id="KW-1185">Reference proteome</keyword>
<dbReference type="InterPro" id="IPR011042">
    <property type="entry name" value="6-blade_b-propeller_TolB-like"/>
</dbReference>
<dbReference type="STRING" id="414004.CENSYa_2025"/>
<dbReference type="Pfam" id="PF07995">
    <property type="entry name" value="GSDH"/>
    <property type="match status" value="1"/>
</dbReference>
<dbReference type="AlphaFoldDB" id="A0RZ61"/>
<dbReference type="PANTHER" id="PTHR19328:SF13">
    <property type="entry name" value="HIPL1 PROTEIN"/>
    <property type="match status" value="1"/>
</dbReference>
<evidence type="ECO:0000313" key="3">
    <source>
        <dbReference type="Proteomes" id="UP000000758"/>
    </source>
</evidence>
<proteinExistence type="predicted"/>
<evidence type="ECO:0000259" key="1">
    <source>
        <dbReference type="Pfam" id="PF07995"/>
    </source>
</evidence>
<feature type="domain" description="Glucose/Sorbosone dehydrogenase" evidence="1">
    <location>
        <begin position="76"/>
        <end position="375"/>
    </location>
</feature>
<reference evidence="2 3" key="1">
    <citation type="journal article" date="2006" name="Proc. Natl. Acad. Sci. U.S.A.">
        <title>Genomic analysis of the uncultivated marine crenarchaeote Cenarchaeum symbiosum.</title>
        <authorList>
            <person name="Hallam S.J."/>
            <person name="Konstantinidis K.T."/>
            <person name="Putnam N."/>
            <person name="Schleper C."/>
            <person name="Watanabe Y."/>
            <person name="Sugahara J."/>
            <person name="Preston C."/>
            <person name="de la Torre J."/>
            <person name="Richardson P.M."/>
            <person name="DeLong E.F."/>
        </authorList>
    </citation>
    <scope>NUCLEOTIDE SEQUENCE [LARGE SCALE GENOMIC DNA]</scope>
    <source>
        <strain evidence="3">A</strain>
    </source>
</reference>
<name>A0RZ61_CENSY</name>
<protein>
    <submittedName>
        <fullName evidence="2">Glucose/sorbosone dehydrogenase</fullName>
    </submittedName>
</protein>
<dbReference type="EnsemblBacteria" id="ABK78628">
    <property type="protein sequence ID" value="ABK78628"/>
    <property type="gene ID" value="CENSYa_2025"/>
</dbReference>
<dbReference type="PANTHER" id="PTHR19328">
    <property type="entry name" value="HEDGEHOG-INTERACTING PROTEIN"/>
    <property type="match status" value="1"/>
</dbReference>
<dbReference type="SUPFAM" id="SSF50952">
    <property type="entry name" value="Soluble quinoprotein glucose dehydrogenase"/>
    <property type="match status" value="1"/>
</dbReference>
<gene>
    <name evidence="2" type="ordered locus">CENSYa_2025</name>
</gene>
<dbReference type="PATRIC" id="fig|414004.10.peg.1856"/>
<dbReference type="KEGG" id="csy:CENSYa_2025"/>
<dbReference type="InterPro" id="IPR012938">
    <property type="entry name" value="Glc/Sorbosone_DH"/>
</dbReference>
<dbReference type="Proteomes" id="UP000000758">
    <property type="component" value="Chromosome"/>
</dbReference>
<accession>A0RZ61</accession>
<dbReference type="InterPro" id="IPR011041">
    <property type="entry name" value="Quinoprot_gluc/sorb_DH_b-prop"/>
</dbReference>